<dbReference type="Gene3D" id="1.20.200.10">
    <property type="entry name" value="Fumarase/aspartase (Central domain)"/>
    <property type="match status" value="1"/>
</dbReference>
<keyword evidence="2" id="KW-1185">Reference proteome</keyword>
<reference evidence="2" key="1">
    <citation type="journal article" date="2017" name="Environ. Microbiol. Rep.">
        <title>Genetic Diversity of Marine Anaerobic Ammonium-Oxidizing Bacteria as Revealed by Genomic and Proteomic Analyses of 'Candidatus Scalindua japonica'.</title>
        <authorList>
            <person name="Oshiki M."/>
            <person name="Mizuto K."/>
            <person name="Kimura Z."/>
            <person name="Kindaichi T."/>
            <person name="Satoh H."/>
            <person name="Okabe S."/>
        </authorList>
    </citation>
    <scope>NUCLEOTIDE SEQUENCE [LARGE SCALE GENOMIC DNA]</scope>
    <source>
        <strain evidence="2">husup-a2</strain>
    </source>
</reference>
<dbReference type="InterPro" id="IPR001106">
    <property type="entry name" value="Aromatic_Lyase"/>
</dbReference>
<name>A0A286TXQ2_9BACT</name>
<dbReference type="EMBL" id="BAOS01000013">
    <property type="protein sequence ID" value="GAX60656.1"/>
    <property type="molecule type" value="Genomic_DNA"/>
</dbReference>
<gene>
    <name evidence="1" type="ORF">SCALIN_C13_0171</name>
</gene>
<dbReference type="PANTHER" id="PTHR10362">
    <property type="entry name" value="HISTIDINE AMMONIA-LYASE"/>
    <property type="match status" value="1"/>
</dbReference>
<dbReference type="CDD" id="cd00332">
    <property type="entry name" value="PAL-HAL"/>
    <property type="match status" value="1"/>
</dbReference>
<evidence type="ECO:0000313" key="1">
    <source>
        <dbReference type="EMBL" id="GAX60656.1"/>
    </source>
</evidence>
<dbReference type="OrthoDB" id="9806955at2"/>
<dbReference type="AlphaFoldDB" id="A0A286TXQ2"/>
<comment type="caution">
    <text evidence="1">The sequence shown here is derived from an EMBL/GenBank/DDBJ whole genome shotgun (WGS) entry which is preliminary data.</text>
</comment>
<proteinExistence type="predicted"/>
<evidence type="ECO:0000313" key="2">
    <source>
        <dbReference type="Proteomes" id="UP000218542"/>
    </source>
</evidence>
<dbReference type="GO" id="GO:0016841">
    <property type="term" value="F:ammonia-lyase activity"/>
    <property type="evidence" value="ECO:0007669"/>
    <property type="project" value="UniProtKB-ARBA"/>
</dbReference>
<dbReference type="Pfam" id="PF00221">
    <property type="entry name" value="Lyase_aromatic"/>
    <property type="match status" value="1"/>
</dbReference>
<protein>
    <submittedName>
        <fullName evidence="1">Histidine ammonia-lyase</fullName>
    </submittedName>
</protein>
<organism evidence="1 2">
    <name type="scientific">Candidatus Scalindua japonica</name>
    <dbReference type="NCBI Taxonomy" id="1284222"/>
    <lineage>
        <taxon>Bacteria</taxon>
        <taxon>Pseudomonadati</taxon>
        <taxon>Planctomycetota</taxon>
        <taxon>Candidatus Brocadiia</taxon>
        <taxon>Candidatus Brocadiales</taxon>
        <taxon>Candidatus Scalinduaceae</taxon>
        <taxon>Candidatus Scalindua</taxon>
    </lineage>
</organism>
<dbReference type="Proteomes" id="UP000218542">
    <property type="component" value="Unassembled WGS sequence"/>
</dbReference>
<accession>A0A286TXQ2</accession>
<dbReference type="SUPFAM" id="SSF48557">
    <property type="entry name" value="L-aspartase-like"/>
    <property type="match status" value="1"/>
</dbReference>
<dbReference type="InterPro" id="IPR008948">
    <property type="entry name" value="L-Aspartase-like"/>
</dbReference>
<dbReference type="Gene3D" id="1.10.275.10">
    <property type="entry name" value="Fumarase/aspartase (N-terminal domain)"/>
    <property type="match status" value="1"/>
</dbReference>
<sequence length="560" mass="62010">MNKNFVSFLMSTGKKHVTLNGDSNLSVEDVLSIARKCLPVHIKLTPEKKQRMQDSYDHMMEQVRNGIPIYGTNSSFGAQAGRLHHDGDEEERVKIARRISESILIADVSVGPSLPKDVVRAAMLIRVNMLLPGMSAVKLDDLSIFIEMLNKDITPIVGSYGSIGASGDLAQNCRILNAAMQRSTTKVIDRNGVTRTADNALTAAGLKKLELGPKAGLGLVNGDNFSTAAAALLFVDTVQLMLLNTAVSALIIQALRGTDRSFHPILSGVRLHPGQKFAALLYRKLLQGSKLSYQEMSGHKLRESGVKVQDGYSLRCLSQFFAPHWENLIRIKDTITTNINSVSDNPIWVPPDYATDGEKPWQWVSGGNFLGIHMAESIDQMRKILTHITKVNDRHLARLINRNENNGLPDNLSDNKSLTKCTFKGIQIQMGMMEVYSSVLSIPVTTFFGVHEEDNQDITAHGLTSWLLAKENLRLARYAVATNLIASMQAVDLRAVNEPEGKGKELLSPATQYLYDFIRKSIPYIDTDQSLSHYLEDIYNKISDPDTIAQLTEPLLDLLE</sequence>
<keyword evidence="1" id="KW-0456">Lyase</keyword>
<dbReference type="RefSeq" id="WP_096894049.1">
    <property type="nucleotide sequence ID" value="NZ_BAOS01000013.1"/>
</dbReference>
<dbReference type="InterPro" id="IPR024083">
    <property type="entry name" value="Fumarase/histidase_N"/>
</dbReference>